<keyword evidence="1" id="KW-0677">Repeat</keyword>
<sequence length="955" mass="107709">MEPASAIGIAAATLQFLDFGVRVLLTSYDVYKSPSGQSAKQVALSTIVNDLDGLLDQVKVATSMPLGDALESPVESQLFTLVEECKALIVPLRKALGRLQRKGSSTYTFEPRAVSETRAERETSFRKSFRCALQVVWKESEIVATISKLENMKRRMMTATLFVLWYQSKQREVQFSKRLDEMAAMLTQLVSHTGATDEETAHHTVLQPSSQQKKIPSPEKMIEVLNDTQTSEAQEIRDDLVKYLWDHKRHPGQSPHARTIGSEAITGVPEATRHQIHTSIVETLAFDTIRLREDSIPDAFRETFSWIFQTPSTTPSGNLSWPSFPDWLGGDRRQPYWITGKPGSGKSTLVKFVLQSPSLEQHLNHWAGSLPLLITRYYAWIAGTTFQKSCEGLMRTLFYQTLDSHPSLIPAIDPRRWSLLTTLRCVVDMPRWELWEIEEAFEALLSHCGETIKLVIFIDGLDEFDSPPFQVIHFIQKVNSRNGVKICVASRQWHDFNDEFKSNPMLRMQDLTADDMTHFVRAKLAGNPGFQELRSIFPEDSSRLVDEIVKKSNGVFLWVSIVVKSLLEALTEGDGLPELQSTLNSLPSSIAQLYDAIWSTVSNRNKSKSAELLVTFKAAHGVLDYVTLWLAEEEQSPPPKYTAAGILDQMKRRLDSRTRGILEINQDGIVQYLHRTARDWISKPEVWEKISSGIEDVDFDPYILLVKAETLGISDPRHLSPYTNSMSLLWRFVSRSLWYASNVRDTDANRLKLVHILNTFNVEVEKIAGKFMDDISWSSPVQGVSRTCHWSTSQGCDSTCKPKFENTFLGLAAQFCIIPYLRAILLSDPTALKVKASTKCLSPLENAVFGHQNRGFGINDSYAAYPTAWSGFEFSISQEKRLQTIALLLEQGANPEDKIRFVGKTITSVVKALKKRELELQPASNRYWTEVANLLAASKKERSLGFRFGLRTPGG</sequence>
<evidence type="ECO:0000259" key="3">
    <source>
        <dbReference type="Pfam" id="PF25053"/>
    </source>
</evidence>
<organism evidence="4 5">
    <name type="scientific">Podospora didyma</name>
    <dbReference type="NCBI Taxonomy" id="330526"/>
    <lineage>
        <taxon>Eukaryota</taxon>
        <taxon>Fungi</taxon>
        <taxon>Dikarya</taxon>
        <taxon>Ascomycota</taxon>
        <taxon>Pezizomycotina</taxon>
        <taxon>Sordariomycetes</taxon>
        <taxon>Sordariomycetidae</taxon>
        <taxon>Sordariales</taxon>
        <taxon>Podosporaceae</taxon>
        <taxon>Podospora</taxon>
    </lineage>
</organism>
<evidence type="ECO:0000256" key="1">
    <source>
        <dbReference type="ARBA" id="ARBA00022737"/>
    </source>
</evidence>
<evidence type="ECO:0000313" key="5">
    <source>
        <dbReference type="Proteomes" id="UP001285441"/>
    </source>
</evidence>
<dbReference type="PANTHER" id="PTHR10039:SF5">
    <property type="entry name" value="NACHT DOMAIN-CONTAINING PROTEIN"/>
    <property type="match status" value="1"/>
</dbReference>
<gene>
    <name evidence="4" type="ORF">B0H63DRAFT_551307</name>
</gene>
<dbReference type="InterPro" id="IPR027417">
    <property type="entry name" value="P-loop_NTPase"/>
</dbReference>
<evidence type="ECO:0008006" key="6">
    <source>
        <dbReference type="Google" id="ProtNLM"/>
    </source>
</evidence>
<keyword evidence="5" id="KW-1185">Reference proteome</keyword>
<dbReference type="Gene3D" id="3.40.50.300">
    <property type="entry name" value="P-loop containing nucleotide triphosphate hydrolases"/>
    <property type="match status" value="1"/>
</dbReference>
<name>A0AAE0K9F6_9PEZI</name>
<dbReference type="InterPro" id="IPR056693">
    <property type="entry name" value="DUF7791"/>
</dbReference>
<dbReference type="Pfam" id="PF25053">
    <property type="entry name" value="DUF7791"/>
    <property type="match status" value="1"/>
</dbReference>
<proteinExistence type="predicted"/>
<dbReference type="EMBL" id="JAULSW010000008">
    <property type="protein sequence ID" value="KAK3372588.1"/>
    <property type="molecule type" value="Genomic_DNA"/>
</dbReference>
<evidence type="ECO:0000259" key="2">
    <source>
        <dbReference type="Pfam" id="PF24883"/>
    </source>
</evidence>
<dbReference type="Pfam" id="PF24883">
    <property type="entry name" value="NPHP3_N"/>
    <property type="match status" value="1"/>
</dbReference>
<comment type="caution">
    <text evidence="4">The sequence shown here is derived from an EMBL/GenBank/DDBJ whole genome shotgun (WGS) entry which is preliminary data.</text>
</comment>
<accession>A0AAE0K9F6</accession>
<evidence type="ECO:0000313" key="4">
    <source>
        <dbReference type="EMBL" id="KAK3372588.1"/>
    </source>
</evidence>
<dbReference type="SUPFAM" id="SSF52540">
    <property type="entry name" value="P-loop containing nucleoside triphosphate hydrolases"/>
    <property type="match status" value="1"/>
</dbReference>
<dbReference type="AlphaFoldDB" id="A0AAE0K9F6"/>
<protein>
    <recommendedName>
        <fullName evidence="6">NACHT domain-containing protein</fullName>
    </recommendedName>
</protein>
<feature type="domain" description="DUF7791" evidence="3">
    <location>
        <begin position="646"/>
        <end position="708"/>
    </location>
</feature>
<dbReference type="InterPro" id="IPR056884">
    <property type="entry name" value="NPHP3-like_N"/>
</dbReference>
<reference evidence="4" key="1">
    <citation type="journal article" date="2023" name="Mol. Phylogenet. Evol.">
        <title>Genome-scale phylogeny and comparative genomics of the fungal order Sordariales.</title>
        <authorList>
            <person name="Hensen N."/>
            <person name="Bonometti L."/>
            <person name="Westerberg I."/>
            <person name="Brannstrom I.O."/>
            <person name="Guillou S."/>
            <person name="Cros-Aarteil S."/>
            <person name="Calhoun S."/>
            <person name="Haridas S."/>
            <person name="Kuo A."/>
            <person name="Mondo S."/>
            <person name="Pangilinan J."/>
            <person name="Riley R."/>
            <person name="LaButti K."/>
            <person name="Andreopoulos B."/>
            <person name="Lipzen A."/>
            <person name="Chen C."/>
            <person name="Yan M."/>
            <person name="Daum C."/>
            <person name="Ng V."/>
            <person name="Clum A."/>
            <person name="Steindorff A."/>
            <person name="Ohm R.A."/>
            <person name="Martin F."/>
            <person name="Silar P."/>
            <person name="Natvig D.O."/>
            <person name="Lalanne C."/>
            <person name="Gautier V."/>
            <person name="Ament-Velasquez S.L."/>
            <person name="Kruys A."/>
            <person name="Hutchinson M.I."/>
            <person name="Powell A.J."/>
            <person name="Barry K."/>
            <person name="Miller A.N."/>
            <person name="Grigoriev I.V."/>
            <person name="Debuchy R."/>
            <person name="Gladieux P."/>
            <person name="Hiltunen Thoren M."/>
            <person name="Johannesson H."/>
        </authorList>
    </citation>
    <scope>NUCLEOTIDE SEQUENCE</scope>
    <source>
        <strain evidence="4">CBS 232.78</strain>
    </source>
</reference>
<dbReference type="PANTHER" id="PTHR10039">
    <property type="entry name" value="AMELOGENIN"/>
    <property type="match status" value="1"/>
</dbReference>
<reference evidence="4" key="2">
    <citation type="submission" date="2023-06" db="EMBL/GenBank/DDBJ databases">
        <authorList>
            <consortium name="Lawrence Berkeley National Laboratory"/>
            <person name="Haridas S."/>
            <person name="Hensen N."/>
            <person name="Bonometti L."/>
            <person name="Westerberg I."/>
            <person name="Brannstrom I.O."/>
            <person name="Guillou S."/>
            <person name="Cros-Aarteil S."/>
            <person name="Calhoun S."/>
            <person name="Kuo A."/>
            <person name="Mondo S."/>
            <person name="Pangilinan J."/>
            <person name="Riley R."/>
            <person name="LaButti K."/>
            <person name="Andreopoulos B."/>
            <person name="Lipzen A."/>
            <person name="Chen C."/>
            <person name="Yanf M."/>
            <person name="Daum C."/>
            <person name="Ng V."/>
            <person name="Clum A."/>
            <person name="Steindorff A."/>
            <person name="Ohm R."/>
            <person name="Martin F."/>
            <person name="Silar P."/>
            <person name="Natvig D."/>
            <person name="Lalanne C."/>
            <person name="Gautier V."/>
            <person name="Ament-velasquez S.L."/>
            <person name="Kruys A."/>
            <person name="Hutchinson M.I."/>
            <person name="Powell A.J."/>
            <person name="Barry K."/>
            <person name="Miller A.N."/>
            <person name="Grigoriev I.V."/>
            <person name="Debuchy R."/>
            <person name="Gladieux P."/>
            <person name="Thoren M.H."/>
            <person name="Johannesson H."/>
        </authorList>
    </citation>
    <scope>NUCLEOTIDE SEQUENCE</scope>
    <source>
        <strain evidence="4">CBS 232.78</strain>
    </source>
</reference>
<dbReference type="Proteomes" id="UP001285441">
    <property type="component" value="Unassembled WGS sequence"/>
</dbReference>
<feature type="domain" description="Nephrocystin 3-like N-terminal" evidence="2">
    <location>
        <begin position="320"/>
        <end position="491"/>
    </location>
</feature>